<dbReference type="Gene3D" id="1.20.1510.10">
    <property type="entry name" value="Cation efflux protein transmembrane domain"/>
    <property type="match status" value="1"/>
</dbReference>
<keyword evidence="4 10" id="KW-0812">Transmembrane</keyword>
<sequence>MSHHDNDEKDSLICNEHIESSPNYGSNLSSEADFHCHDLSNIEYDTSKKAKKILLLSIVICTIFMIVEVIGGILAQSLAIVTDAAHLLTDLASMLLSLFSIYVATRPKSKTMSFGWHRAEVLGAFLSVFMIWIVTGILVYLAIERILTHDYEVDGKIMSITAGTGVLVNLFMGAILHYGGHSHSHLGGTSHAHHSHEAGVPDNHHSHEKPRQNINIRAALIHVIGDLIQSIGVLIAALLILYNPEWAIMDPICTLFFSIIVLCTTIYITKDALVVLLEGIPSQINFNVVLDDLGSIDGVKKVHDLRIWSLTMDKIAISVHLEVDDQADQQEILKKTTFLLKKKYNVVECTIQIEKYQENSADCLRCATP</sequence>
<dbReference type="InterPro" id="IPR027469">
    <property type="entry name" value="Cation_efflux_TMD_sf"/>
</dbReference>
<dbReference type="AlphaFoldDB" id="A0A0N4ZLB0"/>
<dbReference type="NCBIfam" id="TIGR01297">
    <property type="entry name" value="CDF"/>
    <property type="match status" value="1"/>
</dbReference>
<feature type="domain" description="Cation efflux protein transmembrane" evidence="11">
    <location>
        <begin position="54"/>
        <end position="277"/>
    </location>
</feature>
<evidence type="ECO:0000256" key="3">
    <source>
        <dbReference type="ARBA" id="ARBA00022448"/>
    </source>
</evidence>
<dbReference type="GO" id="GO:0010043">
    <property type="term" value="P:response to zinc ion"/>
    <property type="evidence" value="ECO:0007669"/>
    <property type="project" value="TreeGrafter"/>
</dbReference>
<dbReference type="SUPFAM" id="SSF160240">
    <property type="entry name" value="Cation efflux protein cytoplasmic domain-like"/>
    <property type="match status" value="1"/>
</dbReference>
<feature type="domain" description="Cation efflux protein cytoplasmic" evidence="12">
    <location>
        <begin position="281"/>
        <end position="356"/>
    </location>
</feature>
<name>A0A0N4ZLB0_PARTI</name>
<comment type="subcellular location">
    <subcellularLocation>
        <location evidence="1">Membrane</location>
        <topology evidence="1">Multi-pass membrane protein</topology>
    </subcellularLocation>
</comment>
<feature type="transmembrane region" description="Helical" evidence="10">
    <location>
        <begin position="219"/>
        <end position="242"/>
    </location>
</feature>
<evidence type="ECO:0000256" key="7">
    <source>
        <dbReference type="ARBA" id="ARBA00023065"/>
    </source>
</evidence>
<feature type="transmembrane region" description="Helical" evidence="10">
    <location>
        <begin position="53"/>
        <end position="78"/>
    </location>
</feature>
<evidence type="ECO:0000256" key="4">
    <source>
        <dbReference type="ARBA" id="ARBA00022692"/>
    </source>
</evidence>
<dbReference type="Pfam" id="PF16916">
    <property type="entry name" value="ZT_dimer"/>
    <property type="match status" value="1"/>
</dbReference>
<dbReference type="PANTHER" id="PTHR11562">
    <property type="entry name" value="CATION EFFLUX PROTEIN/ ZINC TRANSPORTER"/>
    <property type="match status" value="1"/>
</dbReference>
<feature type="compositionally biased region" description="Basic and acidic residues" evidence="9">
    <location>
        <begin position="195"/>
        <end position="208"/>
    </location>
</feature>
<feature type="transmembrane region" description="Helical" evidence="10">
    <location>
        <begin position="124"/>
        <end position="143"/>
    </location>
</feature>
<dbReference type="InterPro" id="IPR036837">
    <property type="entry name" value="Cation_efflux_CTD_sf"/>
</dbReference>
<evidence type="ECO:0000313" key="13">
    <source>
        <dbReference type="Proteomes" id="UP000038045"/>
    </source>
</evidence>
<dbReference type="GO" id="GO:0005385">
    <property type="term" value="F:zinc ion transmembrane transporter activity"/>
    <property type="evidence" value="ECO:0007669"/>
    <property type="project" value="TreeGrafter"/>
</dbReference>
<dbReference type="InterPro" id="IPR027470">
    <property type="entry name" value="Cation_efflux_CTD"/>
</dbReference>
<dbReference type="STRING" id="131310.A0A0N4ZLB0"/>
<keyword evidence="8 10" id="KW-0472">Membrane</keyword>
<feature type="region of interest" description="Disordered" evidence="9">
    <location>
        <begin position="186"/>
        <end position="208"/>
    </location>
</feature>
<keyword evidence="5" id="KW-0864">Zinc transport</keyword>
<keyword evidence="3" id="KW-0813">Transport</keyword>
<feature type="transmembrane region" description="Helical" evidence="10">
    <location>
        <begin position="248"/>
        <end position="268"/>
    </location>
</feature>
<proteinExistence type="inferred from homology"/>
<comment type="similarity">
    <text evidence="2">Belongs to the cation diffusion facilitator (CDF) transporter (TC 2.A.4) family. SLC30A subfamily.</text>
</comment>
<keyword evidence="6 10" id="KW-1133">Transmembrane helix</keyword>
<protein>
    <submittedName>
        <fullName evidence="14">Zinc transporter 2</fullName>
    </submittedName>
</protein>
<dbReference type="WBParaSite" id="PTRK_0000906300.1">
    <property type="protein sequence ID" value="PTRK_0000906300.1"/>
    <property type="gene ID" value="PTRK_0000906300"/>
</dbReference>
<evidence type="ECO:0000259" key="11">
    <source>
        <dbReference type="Pfam" id="PF01545"/>
    </source>
</evidence>
<evidence type="ECO:0000313" key="14">
    <source>
        <dbReference type="WBParaSite" id="PTRK_0000906300.1"/>
    </source>
</evidence>
<accession>A0A0N4ZLB0</accession>
<keyword evidence="5" id="KW-0862">Zinc</keyword>
<dbReference type="InterPro" id="IPR002524">
    <property type="entry name" value="Cation_efflux"/>
</dbReference>
<organism evidence="13 14">
    <name type="scientific">Parastrongyloides trichosuri</name>
    <name type="common">Possum-specific nematode worm</name>
    <dbReference type="NCBI Taxonomy" id="131310"/>
    <lineage>
        <taxon>Eukaryota</taxon>
        <taxon>Metazoa</taxon>
        <taxon>Ecdysozoa</taxon>
        <taxon>Nematoda</taxon>
        <taxon>Chromadorea</taxon>
        <taxon>Rhabditida</taxon>
        <taxon>Tylenchina</taxon>
        <taxon>Panagrolaimomorpha</taxon>
        <taxon>Strongyloidoidea</taxon>
        <taxon>Strongyloididae</taxon>
        <taxon>Parastrongyloides</taxon>
    </lineage>
</organism>
<evidence type="ECO:0000256" key="6">
    <source>
        <dbReference type="ARBA" id="ARBA00022989"/>
    </source>
</evidence>
<dbReference type="Proteomes" id="UP000038045">
    <property type="component" value="Unplaced"/>
</dbReference>
<reference evidence="14" key="1">
    <citation type="submission" date="2017-02" db="UniProtKB">
        <authorList>
            <consortium name="WormBaseParasite"/>
        </authorList>
    </citation>
    <scope>IDENTIFICATION</scope>
</reference>
<dbReference type="SUPFAM" id="SSF161111">
    <property type="entry name" value="Cation efflux protein transmembrane domain-like"/>
    <property type="match status" value="1"/>
</dbReference>
<evidence type="ECO:0000256" key="2">
    <source>
        <dbReference type="ARBA" id="ARBA00008873"/>
    </source>
</evidence>
<dbReference type="InterPro" id="IPR050681">
    <property type="entry name" value="CDF/SLC30A"/>
</dbReference>
<keyword evidence="7" id="KW-0406">Ion transport</keyword>
<evidence type="ECO:0000256" key="10">
    <source>
        <dbReference type="SAM" id="Phobius"/>
    </source>
</evidence>
<evidence type="ECO:0000259" key="12">
    <source>
        <dbReference type="Pfam" id="PF16916"/>
    </source>
</evidence>
<keyword evidence="13" id="KW-1185">Reference proteome</keyword>
<dbReference type="FunFam" id="1.20.1510.10:FF:000027">
    <property type="entry name" value="Zinc transporter ttm-1"/>
    <property type="match status" value="1"/>
</dbReference>
<evidence type="ECO:0000256" key="9">
    <source>
        <dbReference type="SAM" id="MobiDB-lite"/>
    </source>
</evidence>
<dbReference type="InterPro" id="IPR058533">
    <property type="entry name" value="Cation_efflux_TM"/>
</dbReference>
<dbReference type="Pfam" id="PF01545">
    <property type="entry name" value="Cation_efflux"/>
    <property type="match status" value="1"/>
</dbReference>
<feature type="transmembrane region" description="Helical" evidence="10">
    <location>
        <begin position="84"/>
        <end position="104"/>
    </location>
</feature>
<dbReference type="PANTHER" id="PTHR11562:SF17">
    <property type="entry name" value="RE54080P-RELATED"/>
    <property type="match status" value="1"/>
</dbReference>
<evidence type="ECO:0000256" key="5">
    <source>
        <dbReference type="ARBA" id="ARBA00022906"/>
    </source>
</evidence>
<evidence type="ECO:0000256" key="1">
    <source>
        <dbReference type="ARBA" id="ARBA00004141"/>
    </source>
</evidence>
<evidence type="ECO:0000256" key="8">
    <source>
        <dbReference type="ARBA" id="ARBA00023136"/>
    </source>
</evidence>
<dbReference type="GO" id="GO:0005886">
    <property type="term" value="C:plasma membrane"/>
    <property type="evidence" value="ECO:0007669"/>
    <property type="project" value="TreeGrafter"/>
</dbReference>
<feature type="transmembrane region" description="Helical" evidence="10">
    <location>
        <begin position="155"/>
        <end position="176"/>
    </location>
</feature>